<proteinExistence type="predicted"/>
<dbReference type="RefSeq" id="WP_156213625.1">
    <property type="nucleotide sequence ID" value="NZ_JYJG01000324.1"/>
</dbReference>
<feature type="transmembrane region" description="Helical" evidence="1">
    <location>
        <begin position="42"/>
        <end position="68"/>
    </location>
</feature>
<keyword evidence="1" id="KW-1133">Transmembrane helix</keyword>
<protein>
    <submittedName>
        <fullName evidence="2">Uncharacterized protein</fullName>
    </submittedName>
</protein>
<organism evidence="2 3">
    <name type="scientific">Lentzea aerocolonigenes</name>
    <name type="common">Lechevalieria aerocolonigenes</name>
    <name type="synonym">Saccharothrix aerocolonigenes</name>
    <dbReference type="NCBI Taxonomy" id="68170"/>
    <lineage>
        <taxon>Bacteria</taxon>
        <taxon>Bacillati</taxon>
        <taxon>Actinomycetota</taxon>
        <taxon>Actinomycetes</taxon>
        <taxon>Pseudonocardiales</taxon>
        <taxon>Pseudonocardiaceae</taxon>
        <taxon>Lentzea</taxon>
    </lineage>
</organism>
<feature type="transmembrane region" description="Helical" evidence="1">
    <location>
        <begin position="100"/>
        <end position="120"/>
    </location>
</feature>
<dbReference type="EMBL" id="JYJG01000324">
    <property type="protein sequence ID" value="KJK42870.1"/>
    <property type="molecule type" value="Genomic_DNA"/>
</dbReference>
<name>A0A0F0GHK3_LENAE</name>
<keyword evidence="1" id="KW-0812">Transmembrane</keyword>
<dbReference type="AlphaFoldDB" id="A0A0F0GHK3"/>
<accession>A0A0F0GHK3</accession>
<evidence type="ECO:0000256" key="1">
    <source>
        <dbReference type="SAM" id="Phobius"/>
    </source>
</evidence>
<evidence type="ECO:0000313" key="2">
    <source>
        <dbReference type="EMBL" id="KJK42870.1"/>
    </source>
</evidence>
<sequence>MRKMITVRHVLTAACAAGWIYGWGQMMHAATSNIYFEPTDDAIAQAAAALPMGFAGAGVVAATSLVAAALLRRPWIAVGATPGLVAAVLLLPGIRKDALPLLGILASTLMLLIFCVVRLVRRNLHPSRLAEPHS</sequence>
<comment type="caution">
    <text evidence="2">The sequence shown here is derived from an EMBL/GenBank/DDBJ whole genome shotgun (WGS) entry which is preliminary data.</text>
</comment>
<keyword evidence="1" id="KW-0472">Membrane</keyword>
<dbReference type="PATRIC" id="fig|68170.10.peg.9219"/>
<dbReference type="Proteomes" id="UP000033393">
    <property type="component" value="Unassembled WGS sequence"/>
</dbReference>
<gene>
    <name evidence="2" type="ORF">UK23_35380</name>
</gene>
<reference evidence="2 3" key="1">
    <citation type="submission" date="2015-02" db="EMBL/GenBank/DDBJ databases">
        <authorList>
            <person name="Ju K.-S."/>
            <person name="Doroghazi J.R."/>
            <person name="Metcalf W."/>
        </authorList>
    </citation>
    <scope>NUCLEOTIDE SEQUENCE [LARGE SCALE GENOMIC DNA]</scope>
    <source>
        <strain evidence="2 3">NRRL B-16140</strain>
    </source>
</reference>
<keyword evidence="3" id="KW-1185">Reference proteome</keyword>
<evidence type="ECO:0000313" key="3">
    <source>
        <dbReference type="Proteomes" id="UP000033393"/>
    </source>
</evidence>
<feature type="transmembrane region" description="Helical" evidence="1">
    <location>
        <begin position="75"/>
        <end position="94"/>
    </location>
</feature>